<dbReference type="RefSeq" id="WP_390303742.1">
    <property type="nucleotide sequence ID" value="NZ_JBHRRZ010000008.1"/>
</dbReference>
<dbReference type="EMBL" id="JBHRRZ010000008">
    <property type="protein sequence ID" value="MFC2947661.1"/>
    <property type="molecule type" value="Genomic_DNA"/>
</dbReference>
<dbReference type="InterPro" id="IPR015032">
    <property type="entry name" value="ThsB__TIR-like_domain"/>
</dbReference>
<gene>
    <name evidence="2" type="ORF">ACFODW_04755</name>
</gene>
<dbReference type="SUPFAM" id="SSF52206">
    <property type="entry name" value="Hypothetical protein MTH538"/>
    <property type="match status" value="1"/>
</dbReference>
<organism evidence="2 3">
    <name type="scientific">Virgibacillus sediminis</name>
    <dbReference type="NCBI Taxonomy" id="202260"/>
    <lineage>
        <taxon>Bacteria</taxon>
        <taxon>Bacillati</taxon>
        <taxon>Bacillota</taxon>
        <taxon>Bacilli</taxon>
        <taxon>Bacillales</taxon>
        <taxon>Bacillaceae</taxon>
        <taxon>Virgibacillus</taxon>
    </lineage>
</organism>
<dbReference type="InterPro" id="IPR036490">
    <property type="entry name" value="ThsB_TIR-like_sf"/>
</dbReference>
<evidence type="ECO:0000313" key="2">
    <source>
        <dbReference type="EMBL" id="MFC2947661.1"/>
    </source>
</evidence>
<proteinExistence type="predicted"/>
<dbReference type="Gene3D" id="3.40.50.9200">
    <property type="entry name" value="Hypothetical protein MTH538"/>
    <property type="match status" value="1"/>
</dbReference>
<protein>
    <submittedName>
        <fullName evidence="2">TIR domain-containing protein</fullName>
    </submittedName>
</protein>
<evidence type="ECO:0000259" key="1">
    <source>
        <dbReference type="Pfam" id="PF08937"/>
    </source>
</evidence>
<feature type="domain" description="Thoeris protein ThsB TIR-like" evidence="1">
    <location>
        <begin position="14"/>
        <end position="110"/>
    </location>
</feature>
<dbReference type="Pfam" id="PF08937">
    <property type="entry name" value="ThsB_TIR"/>
    <property type="match status" value="1"/>
</dbReference>
<reference evidence="3" key="1">
    <citation type="journal article" date="2019" name="Int. J. Syst. Evol. Microbiol.">
        <title>The Global Catalogue of Microorganisms (GCM) 10K type strain sequencing project: providing services to taxonomists for standard genome sequencing and annotation.</title>
        <authorList>
            <consortium name="The Broad Institute Genomics Platform"/>
            <consortium name="The Broad Institute Genome Sequencing Center for Infectious Disease"/>
            <person name="Wu L."/>
            <person name="Ma J."/>
        </authorList>
    </citation>
    <scope>NUCLEOTIDE SEQUENCE [LARGE SCALE GENOMIC DNA]</scope>
    <source>
        <strain evidence="3">KCTC 13193</strain>
    </source>
</reference>
<keyword evidence="3" id="KW-1185">Reference proteome</keyword>
<dbReference type="Proteomes" id="UP001595387">
    <property type="component" value="Unassembled WGS sequence"/>
</dbReference>
<comment type="caution">
    <text evidence="2">The sequence shown here is derived from an EMBL/GenBank/DDBJ whole genome shotgun (WGS) entry which is preliminary data.</text>
</comment>
<sequence>MYSTNSALKNYRCFISHAWGHNDSYYKLEEMLDKAPRFKWSNHSVPEHDSLDTATDAELEKELEEQISGTNIVLIISGMYYSHSKWILKEIEIAEDKNKPIVAIKPRGQKRTPMEIQEKADELVGWSTSSIVSSIRRHSL</sequence>
<accession>A0ABV7A3R3</accession>
<name>A0ABV7A3R3_9BACI</name>
<evidence type="ECO:0000313" key="3">
    <source>
        <dbReference type="Proteomes" id="UP001595387"/>
    </source>
</evidence>